<dbReference type="RefSeq" id="WP_073022511.1">
    <property type="nucleotide sequence ID" value="NZ_FQXU01000018.1"/>
</dbReference>
<feature type="transmembrane region" description="Helical" evidence="1">
    <location>
        <begin position="12"/>
        <end position="31"/>
    </location>
</feature>
<accession>A0A1M6D8P6</accession>
<feature type="transmembrane region" description="Helical" evidence="1">
    <location>
        <begin position="90"/>
        <end position="113"/>
    </location>
</feature>
<feature type="transmembrane region" description="Helical" evidence="1">
    <location>
        <begin position="37"/>
        <end position="57"/>
    </location>
</feature>
<feature type="transmembrane region" description="Helical" evidence="1">
    <location>
        <begin position="66"/>
        <end position="84"/>
    </location>
</feature>
<evidence type="ECO:0008006" key="4">
    <source>
        <dbReference type="Google" id="ProtNLM"/>
    </source>
</evidence>
<dbReference type="Proteomes" id="UP000184241">
    <property type="component" value="Unassembled WGS sequence"/>
</dbReference>
<organism evidence="2 3">
    <name type="scientific">Clostridium intestinale DSM 6191</name>
    <dbReference type="NCBI Taxonomy" id="1121320"/>
    <lineage>
        <taxon>Bacteria</taxon>
        <taxon>Bacillati</taxon>
        <taxon>Bacillota</taxon>
        <taxon>Clostridia</taxon>
        <taxon>Eubacteriales</taxon>
        <taxon>Clostridiaceae</taxon>
        <taxon>Clostridium</taxon>
    </lineage>
</organism>
<gene>
    <name evidence="2" type="ORF">SAMN02745941_04189</name>
</gene>
<name>A0A1M6D8P6_9CLOT</name>
<keyword evidence="1" id="KW-1133">Transmembrane helix</keyword>
<protein>
    <recommendedName>
        <fullName evidence="4">ATP synthase I chain</fullName>
    </recommendedName>
</protein>
<proteinExistence type="predicted"/>
<evidence type="ECO:0000313" key="2">
    <source>
        <dbReference type="EMBL" id="SHI69595.1"/>
    </source>
</evidence>
<evidence type="ECO:0000256" key="1">
    <source>
        <dbReference type="SAM" id="Phobius"/>
    </source>
</evidence>
<keyword evidence="1" id="KW-0472">Membrane</keyword>
<sequence>MDKSLKELLVKNFRFTIIIIMGITVAVLSLLGIKIAFAYFIGAILGLINFMSSGIIMGKYFLKKPILINIGYMLRILLIILVAIPFTNDLIMFLAYLGGFISHHICLIFYWIFIKERK</sequence>
<reference evidence="2 3" key="1">
    <citation type="submission" date="2016-11" db="EMBL/GenBank/DDBJ databases">
        <authorList>
            <person name="Jaros S."/>
            <person name="Januszkiewicz K."/>
            <person name="Wedrychowicz H."/>
        </authorList>
    </citation>
    <scope>NUCLEOTIDE SEQUENCE [LARGE SCALE GENOMIC DNA]</scope>
    <source>
        <strain evidence="2 3">DSM 6191</strain>
    </source>
</reference>
<evidence type="ECO:0000313" key="3">
    <source>
        <dbReference type="Proteomes" id="UP000184241"/>
    </source>
</evidence>
<dbReference type="AlphaFoldDB" id="A0A1M6D8P6"/>
<dbReference type="EMBL" id="FQXU01000018">
    <property type="protein sequence ID" value="SHI69595.1"/>
    <property type="molecule type" value="Genomic_DNA"/>
</dbReference>
<keyword evidence="1" id="KW-0812">Transmembrane</keyword>